<proteinExistence type="predicted"/>
<comment type="caution">
    <text evidence="2">The sequence shown here is derived from an EMBL/GenBank/DDBJ whole genome shotgun (WGS) entry which is preliminary data.</text>
</comment>
<organism evidence="2 3">
    <name type="scientific">Phocaeicola coprocola DSM 17136</name>
    <dbReference type="NCBI Taxonomy" id="470145"/>
    <lineage>
        <taxon>Bacteria</taxon>
        <taxon>Pseudomonadati</taxon>
        <taxon>Bacteroidota</taxon>
        <taxon>Bacteroidia</taxon>
        <taxon>Bacteroidales</taxon>
        <taxon>Bacteroidaceae</taxon>
        <taxon>Phocaeicola</taxon>
    </lineage>
</organism>
<dbReference type="Proteomes" id="UP000003146">
    <property type="component" value="Unassembled WGS sequence"/>
</dbReference>
<reference evidence="2 3" key="1">
    <citation type="submission" date="2008-04" db="EMBL/GenBank/DDBJ databases">
        <title>Draft genome sequence of Bacteroides coprocola (DSM 17136).</title>
        <authorList>
            <person name="Sudarsanam P."/>
            <person name="Ley R."/>
            <person name="Guruge J."/>
            <person name="Turnbaugh P.J."/>
            <person name="Mahowald M."/>
            <person name="Liep D."/>
            <person name="Gordon J."/>
        </authorList>
    </citation>
    <scope>NUCLEOTIDE SEQUENCE [LARGE SCALE GENOMIC DNA]</scope>
    <source>
        <strain evidence="2 3">DSM 17136</strain>
    </source>
</reference>
<feature type="transmembrane region" description="Helical" evidence="1">
    <location>
        <begin position="9"/>
        <end position="30"/>
    </location>
</feature>
<reference evidence="2 3" key="2">
    <citation type="submission" date="2008-04" db="EMBL/GenBank/DDBJ databases">
        <authorList>
            <person name="Fulton L."/>
            <person name="Clifton S."/>
            <person name="Fulton B."/>
            <person name="Xu J."/>
            <person name="Minx P."/>
            <person name="Pepin K.H."/>
            <person name="Johnson M."/>
            <person name="Thiruvilangam P."/>
            <person name="Bhonagiri V."/>
            <person name="Nash W.E."/>
            <person name="Mardis E.R."/>
            <person name="Wilson R.K."/>
        </authorList>
    </citation>
    <scope>NUCLEOTIDE SEQUENCE [LARGE SCALE GENOMIC DNA]</scope>
    <source>
        <strain evidence="2 3">DSM 17136</strain>
    </source>
</reference>
<dbReference type="AlphaFoldDB" id="B3JHK5"/>
<feature type="transmembrane region" description="Helical" evidence="1">
    <location>
        <begin position="250"/>
        <end position="269"/>
    </location>
</feature>
<feature type="transmembrane region" description="Helical" evidence="1">
    <location>
        <begin position="276"/>
        <end position="294"/>
    </location>
</feature>
<evidence type="ECO:0000313" key="2">
    <source>
        <dbReference type="EMBL" id="EDV01522.1"/>
    </source>
</evidence>
<dbReference type="STRING" id="470145.BACCOP_01367"/>
<keyword evidence="1" id="KW-0812">Transmembrane</keyword>
<gene>
    <name evidence="2" type="ORF">BACCOP_01367</name>
</gene>
<dbReference type="RefSeq" id="WP_007566299.1">
    <property type="nucleotide sequence ID" value="NZ_DS981452.1"/>
</dbReference>
<feature type="transmembrane region" description="Helical" evidence="1">
    <location>
        <begin position="88"/>
        <end position="106"/>
    </location>
</feature>
<name>B3JHK5_9BACT</name>
<dbReference type="eggNOG" id="ENOG5032PDF">
    <property type="taxonomic scope" value="Bacteria"/>
</dbReference>
<dbReference type="EMBL" id="ABIY02000075">
    <property type="protein sequence ID" value="EDV01522.1"/>
    <property type="molecule type" value="Genomic_DNA"/>
</dbReference>
<feature type="transmembrane region" description="Helical" evidence="1">
    <location>
        <begin position="46"/>
        <end position="76"/>
    </location>
</feature>
<keyword evidence="1" id="KW-1133">Transmembrane helix</keyword>
<evidence type="ECO:0000256" key="1">
    <source>
        <dbReference type="SAM" id="Phobius"/>
    </source>
</evidence>
<sequence>MNMKYFKKFCIYFIAIFTIAVVCGFTGLVIKEVDNGTFYDLDTIEALGFCVQLGLTAFTSLIPYSLSVATFLVFWAMDREKWTGFFRTLAIGLVLVLPLSAMTYYYDWFVRPQMMVVSVGKIVEMKQTYPNSLADKYGISMEQILNKKPMSMSKTKLTAQIDSLETSFQADIDTCGLLLSILPDTLASKAYDCYRLKRIGVVYQYAVHPAASEDSLMYIAHTELYQHAFGAWETSNELQRHKQEYFGRTLNTGCIYIAYILFAFLGYLLRYKPIKKILAVFAILIVAACIYHEINSLVQGYAKKLNTESHQIVDDTYKEIDGIRESKEQEMNAETQLE</sequence>
<dbReference type="HOGENOM" id="CLU_808116_0_0_10"/>
<evidence type="ECO:0000313" key="3">
    <source>
        <dbReference type="Proteomes" id="UP000003146"/>
    </source>
</evidence>
<accession>B3JHK5</accession>
<keyword evidence="1" id="KW-0472">Membrane</keyword>
<protein>
    <submittedName>
        <fullName evidence="2">Uncharacterized protein</fullName>
    </submittedName>
</protein>